<accession>A0ABV9KMW6</accession>
<evidence type="ECO:0000256" key="1">
    <source>
        <dbReference type="ARBA" id="ARBA00023235"/>
    </source>
</evidence>
<reference evidence="5" key="1">
    <citation type="journal article" date="2019" name="Int. J. Syst. Evol. Microbiol.">
        <title>The Global Catalogue of Microorganisms (GCM) 10K type strain sequencing project: providing services to taxonomists for standard genome sequencing and annotation.</title>
        <authorList>
            <consortium name="The Broad Institute Genomics Platform"/>
            <consortium name="The Broad Institute Genome Sequencing Center for Infectious Disease"/>
            <person name="Wu L."/>
            <person name="Ma J."/>
        </authorList>
    </citation>
    <scope>NUCLEOTIDE SEQUENCE [LARGE SCALE GENOMIC DNA]</scope>
    <source>
        <strain evidence="5">CGMCC 4.7283</strain>
    </source>
</reference>
<dbReference type="Proteomes" id="UP001595973">
    <property type="component" value="Unassembled WGS sequence"/>
</dbReference>
<dbReference type="InterPro" id="IPR036237">
    <property type="entry name" value="Xyl_isomerase-like_sf"/>
</dbReference>
<keyword evidence="1 2" id="KW-0413">Isomerase</keyword>
<evidence type="ECO:0000259" key="3">
    <source>
        <dbReference type="Pfam" id="PF01261"/>
    </source>
</evidence>
<dbReference type="InterPro" id="IPR026040">
    <property type="entry name" value="HyI-like"/>
</dbReference>
<comment type="caution">
    <text evidence="4">The sequence shown here is derived from an EMBL/GenBank/DDBJ whole genome shotgun (WGS) entry which is preliminary data.</text>
</comment>
<dbReference type="Gene3D" id="3.20.20.150">
    <property type="entry name" value="Divalent-metal-dependent TIM barrel enzymes"/>
    <property type="match status" value="1"/>
</dbReference>
<dbReference type="SUPFAM" id="SSF51658">
    <property type="entry name" value="Xylose isomerase-like"/>
    <property type="match status" value="1"/>
</dbReference>
<dbReference type="PIRSF" id="PIRSF006241">
    <property type="entry name" value="HyI"/>
    <property type="match status" value="1"/>
</dbReference>
<evidence type="ECO:0000313" key="5">
    <source>
        <dbReference type="Proteomes" id="UP001595973"/>
    </source>
</evidence>
<proteinExistence type="inferred from homology"/>
<keyword evidence="5" id="KW-1185">Reference proteome</keyword>
<evidence type="ECO:0000256" key="2">
    <source>
        <dbReference type="PIRNR" id="PIRNR006241"/>
    </source>
</evidence>
<protein>
    <submittedName>
        <fullName evidence="4">Hydroxypyruvate isomerase family protein</fullName>
    </submittedName>
</protein>
<dbReference type="RefSeq" id="WP_380722091.1">
    <property type="nucleotide sequence ID" value="NZ_JBHSGI010000033.1"/>
</dbReference>
<comment type="similarity">
    <text evidence="2">Belongs to the hyi family.</text>
</comment>
<feature type="domain" description="Xylose isomerase-like TIM barrel" evidence="3">
    <location>
        <begin position="20"/>
        <end position="249"/>
    </location>
</feature>
<dbReference type="EMBL" id="JBHSGI010000033">
    <property type="protein sequence ID" value="MFC4671500.1"/>
    <property type="molecule type" value="Genomic_DNA"/>
</dbReference>
<sequence length="253" mass="27736">MKLAANLSLLFTELPYLDRFAAAAKAGFTGAEILFPYDVAASATQRALIANGLDFVLMNAPPPNYTGGDPGFAAVPGGEDRFRHDMRRVLRYAGVLRPGLIHVMTGYTKAEAAFDTCVANLQWLADTAPRQRFTIEPLNQGDQPGYFLDDYALAARLLDAVNRPNVGLQYDSYHAQVIHGDAVHVWQTHCARVVHVQIGDAPGRTEPGRGTVDFARLFASIEASGYDGWVSAEYKPTTKRTEMSLEWMRGVMG</sequence>
<dbReference type="InterPro" id="IPR013022">
    <property type="entry name" value="Xyl_isomerase-like_TIM-brl"/>
</dbReference>
<dbReference type="PANTHER" id="PTHR43489:SF6">
    <property type="entry name" value="HYDROXYPYRUVATE ISOMERASE-RELATED"/>
    <property type="match status" value="1"/>
</dbReference>
<dbReference type="InterPro" id="IPR050417">
    <property type="entry name" value="Sugar_Epim/Isomerase"/>
</dbReference>
<evidence type="ECO:0000313" key="4">
    <source>
        <dbReference type="EMBL" id="MFC4671500.1"/>
    </source>
</evidence>
<organism evidence="4 5">
    <name type="scientific">Seohaeicola nanhaiensis</name>
    <dbReference type="NCBI Taxonomy" id="1387282"/>
    <lineage>
        <taxon>Bacteria</taxon>
        <taxon>Pseudomonadati</taxon>
        <taxon>Pseudomonadota</taxon>
        <taxon>Alphaproteobacteria</taxon>
        <taxon>Rhodobacterales</taxon>
        <taxon>Roseobacteraceae</taxon>
        <taxon>Seohaeicola</taxon>
    </lineage>
</organism>
<dbReference type="PANTHER" id="PTHR43489">
    <property type="entry name" value="ISOMERASE"/>
    <property type="match status" value="1"/>
</dbReference>
<name>A0ABV9KMW6_9RHOB</name>
<dbReference type="GO" id="GO:0016853">
    <property type="term" value="F:isomerase activity"/>
    <property type="evidence" value="ECO:0007669"/>
    <property type="project" value="UniProtKB-KW"/>
</dbReference>
<gene>
    <name evidence="4" type="ORF">ACFO5X_23300</name>
</gene>
<dbReference type="Pfam" id="PF01261">
    <property type="entry name" value="AP_endonuc_2"/>
    <property type="match status" value="1"/>
</dbReference>